<evidence type="ECO:0000256" key="9">
    <source>
        <dbReference type="RuleBase" id="RU003346"/>
    </source>
</evidence>
<dbReference type="InterPro" id="IPR005829">
    <property type="entry name" value="Sugar_transporter_CS"/>
</dbReference>
<comment type="subcellular location">
    <subcellularLocation>
        <location evidence="1">Membrane</location>
        <topology evidence="1">Multi-pass membrane protein</topology>
    </subcellularLocation>
</comment>
<dbReference type="PANTHER" id="PTHR48020:SF49">
    <property type="entry name" value="SUGAR TRANSPORTER"/>
    <property type="match status" value="1"/>
</dbReference>
<keyword evidence="4" id="KW-0762">Sugar transport</keyword>
<feature type="transmembrane region" description="Helical" evidence="10">
    <location>
        <begin position="428"/>
        <end position="454"/>
    </location>
</feature>
<evidence type="ECO:0000256" key="6">
    <source>
        <dbReference type="ARBA" id="ARBA00022847"/>
    </source>
</evidence>
<feature type="transmembrane region" description="Helical" evidence="10">
    <location>
        <begin position="67"/>
        <end position="87"/>
    </location>
</feature>
<dbReference type="FunFam" id="1.20.1250.20:FF:000025">
    <property type="entry name" value="probable polyol transporter 4"/>
    <property type="match status" value="1"/>
</dbReference>
<dbReference type="GO" id="GO:0016020">
    <property type="term" value="C:membrane"/>
    <property type="evidence" value="ECO:0007669"/>
    <property type="project" value="UniProtKB-SubCell"/>
</dbReference>
<keyword evidence="8 10" id="KW-0472">Membrane</keyword>
<dbReference type="NCBIfam" id="TIGR00879">
    <property type="entry name" value="SP"/>
    <property type="match status" value="1"/>
</dbReference>
<dbReference type="OrthoDB" id="6339427at2759"/>
<evidence type="ECO:0000259" key="11">
    <source>
        <dbReference type="PROSITE" id="PS50850"/>
    </source>
</evidence>
<proteinExistence type="inferred from homology"/>
<feature type="transmembrane region" description="Helical" evidence="10">
    <location>
        <begin position="195"/>
        <end position="218"/>
    </location>
</feature>
<reference evidence="12" key="2">
    <citation type="submission" date="2015-07" db="EMBL/GenBank/DDBJ databases">
        <authorList>
            <person name="Noorani M."/>
        </authorList>
    </citation>
    <scope>NUCLEOTIDE SEQUENCE</scope>
    <source>
        <strain evidence="12">Yugu1</strain>
    </source>
</reference>
<feature type="transmembrane region" description="Helical" evidence="10">
    <location>
        <begin position="138"/>
        <end position="156"/>
    </location>
</feature>
<evidence type="ECO:0000256" key="3">
    <source>
        <dbReference type="ARBA" id="ARBA00022448"/>
    </source>
</evidence>
<dbReference type="PROSITE" id="PS50850">
    <property type="entry name" value="MFS"/>
    <property type="match status" value="1"/>
</dbReference>
<dbReference type="InterPro" id="IPR003663">
    <property type="entry name" value="Sugar/inositol_transpt"/>
</dbReference>
<evidence type="ECO:0000256" key="4">
    <source>
        <dbReference type="ARBA" id="ARBA00022597"/>
    </source>
</evidence>
<feature type="transmembrane region" description="Helical" evidence="10">
    <location>
        <begin position="162"/>
        <end position="183"/>
    </location>
</feature>
<dbReference type="GO" id="GO:0015293">
    <property type="term" value="F:symporter activity"/>
    <property type="evidence" value="ECO:0007669"/>
    <property type="project" value="UniProtKB-KW"/>
</dbReference>
<evidence type="ECO:0000313" key="12">
    <source>
        <dbReference type="EMBL" id="RCV43152.1"/>
    </source>
</evidence>
<sequence>MRDVSSVMTCLQAQASSRTGYKRIGSACRLTRRQLKFVFVIHTIEIQGEGAMGEEKPRDGHSGKHKYAVACSIIGSIISILMGYDTGVMSGAMLFIKEDLKTNDTQVQVLAGILNVCALAGSLTAGRISDWIGRRRTISLASCIFLAGSALMGLAPNFGTLLAGRCVAGVGVGYALMIAPVYAAEISSTQIRGSVTSLPEICISFGILIGYVANYLLAKLPLVYGWRAMLGLGALPSAVLAVGVLAMPESPRWLVMQGRVEQALAVLRRVCDTDGEADERIAEIMVAAGLADDDAAASGAPHEPGSVGKGVWKEMFVQPTPPVRRILVAAFGVHFFQHLTGIEAVVLYSPRIFKAAGIVTRSEILAATIGVGVTKTVFILTAILLVDRVGRRPLYLSSLAGIIASLACLGVGLTVVERSAPHHSPAWAVVVSILTVFTFIASFSVGVGPITWAYSSEVYPLRLRAQGASVGVAINRVMNAGVSMTFVSLYKAVTIGGAFFLFAGLAVLAAAFFYFMCPETQGRPLEEIEEVFSRGCRARLRSPAAVVELPVSNVVPDGEARP</sequence>
<dbReference type="EMBL" id="CM003536">
    <property type="protein sequence ID" value="RCV43152.1"/>
    <property type="molecule type" value="Genomic_DNA"/>
</dbReference>
<dbReference type="InterPro" id="IPR036259">
    <property type="entry name" value="MFS_trans_sf"/>
</dbReference>
<evidence type="ECO:0000256" key="8">
    <source>
        <dbReference type="ARBA" id="ARBA00023136"/>
    </source>
</evidence>
<dbReference type="PROSITE" id="PS00216">
    <property type="entry name" value="SUGAR_TRANSPORT_1"/>
    <property type="match status" value="2"/>
</dbReference>
<feature type="transmembrane region" description="Helical" evidence="10">
    <location>
        <begin position="224"/>
        <end position="247"/>
    </location>
</feature>
<dbReference type="PANTHER" id="PTHR48020">
    <property type="entry name" value="PROTON MYO-INOSITOL COTRANSPORTER"/>
    <property type="match status" value="1"/>
</dbReference>
<feature type="transmembrane region" description="Helical" evidence="10">
    <location>
        <begin position="364"/>
        <end position="386"/>
    </location>
</feature>
<evidence type="ECO:0000256" key="1">
    <source>
        <dbReference type="ARBA" id="ARBA00004141"/>
    </source>
</evidence>
<comment type="similarity">
    <text evidence="2 9">Belongs to the major facilitator superfamily. Sugar transporter (TC 2.A.1.1) family.</text>
</comment>
<dbReference type="SUPFAM" id="SSF103473">
    <property type="entry name" value="MFS general substrate transporter"/>
    <property type="match status" value="1"/>
</dbReference>
<keyword evidence="5 10" id="KW-0812">Transmembrane</keyword>
<feature type="transmembrane region" description="Helical" evidence="10">
    <location>
        <begin position="492"/>
        <end position="515"/>
    </location>
</feature>
<keyword evidence="3 9" id="KW-0813">Transport</keyword>
<gene>
    <name evidence="12" type="ORF">SETIT_9G272300v2</name>
</gene>
<feature type="transmembrane region" description="Helical" evidence="10">
    <location>
        <begin position="398"/>
        <end position="416"/>
    </location>
</feature>
<name>A0A368SL49_SETIT</name>
<accession>A0A368SL49</accession>
<dbReference type="Gene3D" id="1.20.1250.20">
    <property type="entry name" value="MFS general substrate transporter like domains"/>
    <property type="match status" value="1"/>
</dbReference>
<reference evidence="12" key="1">
    <citation type="journal article" date="2012" name="Nat. Biotechnol.">
        <title>Reference genome sequence of the model plant Setaria.</title>
        <authorList>
            <person name="Bennetzen J.L."/>
            <person name="Schmutz J."/>
            <person name="Wang H."/>
            <person name="Percifield R."/>
            <person name="Hawkins J."/>
            <person name="Pontaroli A.C."/>
            <person name="Estep M."/>
            <person name="Feng L."/>
            <person name="Vaughn J.N."/>
            <person name="Grimwood J."/>
            <person name="Jenkins J."/>
            <person name="Barry K."/>
            <person name="Lindquist E."/>
            <person name="Hellsten U."/>
            <person name="Deshpande S."/>
            <person name="Wang X."/>
            <person name="Wu X."/>
            <person name="Mitros T."/>
            <person name="Triplett J."/>
            <person name="Yang X."/>
            <person name="Ye C.Y."/>
            <person name="Mauro-Herrera M."/>
            <person name="Wang L."/>
            <person name="Li P."/>
            <person name="Sharma M."/>
            <person name="Sharma R."/>
            <person name="Ronald P.C."/>
            <person name="Panaud O."/>
            <person name="Kellogg E.A."/>
            <person name="Brutnell T.P."/>
            <person name="Doust A.N."/>
            <person name="Tuskan G.A."/>
            <person name="Rokhsar D."/>
            <person name="Devos K.M."/>
        </authorList>
    </citation>
    <scope>NUCLEOTIDE SEQUENCE [LARGE SCALE GENOMIC DNA]</scope>
    <source>
        <strain evidence="12">Yugu1</strain>
    </source>
</reference>
<keyword evidence="6" id="KW-0769">Symport</keyword>
<feature type="transmembrane region" description="Helical" evidence="10">
    <location>
        <begin position="107"/>
        <end position="126"/>
    </location>
</feature>
<dbReference type="PROSITE" id="PS00217">
    <property type="entry name" value="SUGAR_TRANSPORT_2"/>
    <property type="match status" value="1"/>
</dbReference>
<evidence type="ECO:0000256" key="2">
    <source>
        <dbReference type="ARBA" id="ARBA00010992"/>
    </source>
</evidence>
<dbReference type="Pfam" id="PF00083">
    <property type="entry name" value="Sugar_tr"/>
    <property type="match status" value="1"/>
</dbReference>
<evidence type="ECO:0000256" key="10">
    <source>
        <dbReference type="SAM" id="Phobius"/>
    </source>
</evidence>
<protein>
    <recommendedName>
        <fullName evidence="11">Major facilitator superfamily (MFS) profile domain-containing protein</fullName>
    </recommendedName>
</protein>
<feature type="domain" description="Major facilitator superfamily (MFS) profile" evidence="11">
    <location>
        <begin position="71"/>
        <end position="521"/>
    </location>
</feature>
<evidence type="ECO:0000256" key="7">
    <source>
        <dbReference type="ARBA" id="ARBA00022989"/>
    </source>
</evidence>
<dbReference type="PRINTS" id="PR00171">
    <property type="entry name" value="SUGRTRNSPORT"/>
</dbReference>
<dbReference type="InterPro" id="IPR020846">
    <property type="entry name" value="MFS_dom"/>
</dbReference>
<evidence type="ECO:0000256" key="5">
    <source>
        <dbReference type="ARBA" id="ARBA00022692"/>
    </source>
</evidence>
<dbReference type="AlphaFoldDB" id="A0A368SL49"/>
<organism evidence="12">
    <name type="scientific">Setaria italica</name>
    <name type="common">Foxtail millet</name>
    <name type="synonym">Panicum italicum</name>
    <dbReference type="NCBI Taxonomy" id="4555"/>
    <lineage>
        <taxon>Eukaryota</taxon>
        <taxon>Viridiplantae</taxon>
        <taxon>Streptophyta</taxon>
        <taxon>Embryophyta</taxon>
        <taxon>Tracheophyta</taxon>
        <taxon>Spermatophyta</taxon>
        <taxon>Magnoliopsida</taxon>
        <taxon>Liliopsida</taxon>
        <taxon>Poales</taxon>
        <taxon>Poaceae</taxon>
        <taxon>PACMAD clade</taxon>
        <taxon>Panicoideae</taxon>
        <taxon>Panicodae</taxon>
        <taxon>Paniceae</taxon>
        <taxon>Cenchrinae</taxon>
        <taxon>Setaria</taxon>
    </lineage>
</organism>
<dbReference type="KEGG" id="sita:101777839"/>
<dbReference type="InterPro" id="IPR050814">
    <property type="entry name" value="Myo-inositol_Transporter"/>
</dbReference>
<keyword evidence="7 10" id="KW-1133">Transmembrane helix</keyword>
<dbReference type="InterPro" id="IPR005828">
    <property type="entry name" value="MFS_sugar_transport-like"/>
</dbReference>